<keyword evidence="5" id="KW-0677">Repeat</keyword>
<dbReference type="Gene3D" id="2.60.120.380">
    <property type="match status" value="2"/>
</dbReference>
<dbReference type="Gene3D" id="2.150.10.10">
    <property type="entry name" value="Serralysin-like metalloprotease, C-terminal"/>
    <property type="match status" value="3"/>
</dbReference>
<protein>
    <recommendedName>
        <fullName evidence="6">Peptidase metallopeptidase domain-containing protein</fullName>
    </recommendedName>
</protein>
<dbReference type="SMART" id="SM00235">
    <property type="entry name" value="ZnMc"/>
    <property type="match status" value="1"/>
</dbReference>
<organism evidence="7 8">
    <name type="scientific">Arenibacterium halophilum</name>
    <dbReference type="NCBI Taxonomy" id="2583821"/>
    <lineage>
        <taxon>Bacteria</taxon>
        <taxon>Pseudomonadati</taxon>
        <taxon>Pseudomonadota</taxon>
        <taxon>Alphaproteobacteria</taxon>
        <taxon>Rhodobacterales</taxon>
        <taxon>Paracoccaceae</taxon>
        <taxon>Arenibacterium</taxon>
    </lineage>
</organism>
<dbReference type="InterPro" id="IPR011049">
    <property type="entry name" value="Serralysin-like_metalloprot_C"/>
</dbReference>
<dbReference type="PANTHER" id="PTHR38340:SF1">
    <property type="entry name" value="S-LAYER PROTEIN"/>
    <property type="match status" value="1"/>
</dbReference>
<dbReference type="InterPro" id="IPR006026">
    <property type="entry name" value="Peptidase_Metallo"/>
</dbReference>
<evidence type="ECO:0000313" key="8">
    <source>
        <dbReference type="Proteomes" id="UP001191082"/>
    </source>
</evidence>
<evidence type="ECO:0000256" key="5">
    <source>
        <dbReference type="ARBA" id="ARBA00022737"/>
    </source>
</evidence>
<sequence>MFSARVYAQVSGEFIMCGLCGFGDAGAVSDGNHLSAWPSFAAQRLADLGLEVADAGALFGGAVPSTGPGDEVDETGFNAFFDIPSGTGTPYFLGVGQRINAEISFQGDTDWFAMSLVQGQTYQISLRALPFFGLGDPQLYLFDNFGSFLTLNDNGGSGLDSLLTITATRTGTYFIGATGFGGNGQSTGQYEISLAQVNFTADIIGDTAATAGVVAVDGFVTGTIDYGTDQDWYGVSVEKGKTYAVFLDSATLSFTPLADPKLEVLDRNQTSVAINDDNGITKNAALTFTADYTGTYYIKAYGGPANTGDFKLTVADFTPPAPPSPTAGLDWGVKFNKTNIKVYFALQGETFANELTDTPWNAYEVTQAMSALREYSKFSNLTFTTVNIASQADFFLAKNFLDSSTTGRMFPQDPEFGGAQGVGWFNTKPSVWSREAGGFLEKGAYGYSNFIHEFGHGLGLSHPHDNGGTSLVFAGVSGSGDFGDDDLNQEVFTVMSYNKGWQTGFNGGSGTNAYGIVRTPMAFDISVIQEKYGANTTHASGNDTYTLWTKNEIGTGYETIWDTGGRDTIVNPGSAGATIDLRAATLKQEPGGGGFVSFTTGIFGGYTIANGVRIENATGGSGRDTLIGNGGRNLLDGGGDKDVMIGGRGNDTYIISQADDVVSETRKGGIDTLRSGAVSLDLNDYDFVENARLTGARALDLTGSKQANLLAGNKAANEIFGSGGGDTLRGGGGSDTLRGAAGNDKLIGQAGRDKLFGGAGNDVIEGGKLNDKLFGNKGADSFVFKGNFGDDTIGDFKQGADALHLSKSLWTGQLTKAQVVSDFADIVRGNVVFEFDGGQSITLKGVGSTAGLADDLVLI</sequence>
<reference evidence="7 8" key="1">
    <citation type="submission" date="2019-05" db="EMBL/GenBank/DDBJ databases">
        <title>Marivita sp. nov. isolated from sea sediment.</title>
        <authorList>
            <person name="Kim W."/>
        </authorList>
    </citation>
    <scope>NUCLEOTIDE SEQUENCE [LARGE SCALE GENOMIC DNA]</scope>
    <source>
        <strain evidence="7 8">CAU 1492</strain>
    </source>
</reference>
<dbReference type="SUPFAM" id="SSF51120">
    <property type="entry name" value="beta-Roll"/>
    <property type="match status" value="2"/>
</dbReference>
<dbReference type="Proteomes" id="UP001191082">
    <property type="component" value="Unassembled WGS sequence"/>
</dbReference>
<keyword evidence="8" id="KW-1185">Reference proteome</keyword>
<dbReference type="EMBL" id="VCPC01000003">
    <property type="protein sequence ID" value="TMV11440.1"/>
    <property type="molecule type" value="Genomic_DNA"/>
</dbReference>
<dbReference type="PANTHER" id="PTHR38340">
    <property type="entry name" value="S-LAYER PROTEIN"/>
    <property type="match status" value="1"/>
</dbReference>
<dbReference type="InterPro" id="IPR050557">
    <property type="entry name" value="RTX_toxin/Mannuronan_C5-epim"/>
</dbReference>
<comment type="similarity">
    <text evidence="3">Belongs to the peptidase M10B family.</text>
</comment>
<dbReference type="InterPro" id="IPR013858">
    <property type="entry name" value="Peptidase_M10B_C"/>
</dbReference>
<dbReference type="Gene3D" id="3.40.390.10">
    <property type="entry name" value="Collagenase (Catalytic Domain)"/>
    <property type="match status" value="1"/>
</dbReference>
<comment type="caution">
    <text evidence="7">The sequence shown here is derived from an EMBL/GenBank/DDBJ whole genome shotgun (WGS) entry which is preliminary data.</text>
</comment>
<accession>A0ABY2X6N3</accession>
<evidence type="ECO:0000256" key="2">
    <source>
        <dbReference type="ARBA" id="ARBA00004613"/>
    </source>
</evidence>
<comment type="subcellular location">
    <subcellularLocation>
        <location evidence="2">Secreted</location>
    </subcellularLocation>
</comment>
<name>A0ABY2X6N3_9RHOB</name>
<evidence type="ECO:0000256" key="1">
    <source>
        <dbReference type="ARBA" id="ARBA00001913"/>
    </source>
</evidence>
<dbReference type="PRINTS" id="PR00313">
    <property type="entry name" value="CABNDNGRPT"/>
</dbReference>
<dbReference type="InterPro" id="IPR024079">
    <property type="entry name" value="MetalloPept_cat_dom_sf"/>
</dbReference>
<dbReference type="Pfam" id="PF04151">
    <property type="entry name" value="PPC"/>
    <property type="match status" value="2"/>
</dbReference>
<dbReference type="Pfam" id="PF08548">
    <property type="entry name" value="Peptidase_M10_C"/>
    <property type="match status" value="1"/>
</dbReference>
<proteinExistence type="inferred from homology"/>
<evidence type="ECO:0000256" key="4">
    <source>
        <dbReference type="ARBA" id="ARBA00022525"/>
    </source>
</evidence>
<dbReference type="Pfam" id="PF00353">
    <property type="entry name" value="HemolysinCabind"/>
    <property type="match status" value="3"/>
</dbReference>
<evidence type="ECO:0000256" key="3">
    <source>
        <dbReference type="ARBA" id="ARBA00009490"/>
    </source>
</evidence>
<dbReference type="InterPro" id="IPR001343">
    <property type="entry name" value="Hemolysn_Ca-bd"/>
</dbReference>
<dbReference type="SUPFAM" id="SSF55486">
    <property type="entry name" value="Metalloproteases ('zincins'), catalytic domain"/>
    <property type="match status" value="1"/>
</dbReference>
<evidence type="ECO:0000313" key="7">
    <source>
        <dbReference type="EMBL" id="TMV11440.1"/>
    </source>
</evidence>
<dbReference type="InterPro" id="IPR007280">
    <property type="entry name" value="Peptidase_C_arc/bac"/>
</dbReference>
<keyword evidence="4" id="KW-0964">Secreted</keyword>
<comment type="cofactor">
    <cofactor evidence="1">
        <name>Ca(2+)</name>
        <dbReference type="ChEBI" id="CHEBI:29108"/>
    </cofactor>
</comment>
<dbReference type="InterPro" id="IPR018511">
    <property type="entry name" value="Hemolysin-typ_Ca-bd_CS"/>
</dbReference>
<feature type="domain" description="Peptidase metallopeptidase" evidence="6">
    <location>
        <begin position="339"/>
        <end position="509"/>
    </location>
</feature>
<dbReference type="PROSITE" id="PS00330">
    <property type="entry name" value="HEMOLYSIN_CALCIUM"/>
    <property type="match status" value="2"/>
</dbReference>
<dbReference type="SUPFAM" id="SSF89260">
    <property type="entry name" value="Collagen-binding domain"/>
    <property type="match status" value="2"/>
</dbReference>
<evidence type="ECO:0000259" key="6">
    <source>
        <dbReference type="SMART" id="SM00235"/>
    </source>
</evidence>
<gene>
    <name evidence="7" type="ORF">FGK64_14215</name>
</gene>